<evidence type="ECO:0000259" key="6">
    <source>
        <dbReference type="Pfam" id="PF03168"/>
    </source>
</evidence>
<evidence type="ECO:0000313" key="7">
    <source>
        <dbReference type="Proteomes" id="UP000504604"/>
    </source>
</evidence>
<dbReference type="AlphaFoldDB" id="A0A6I9T9B9"/>
<dbReference type="KEGG" id="sind:105164048"/>
<evidence type="ECO:0000256" key="1">
    <source>
        <dbReference type="ARBA" id="ARBA00004167"/>
    </source>
</evidence>
<dbReference type="Proteomes" id="UP000504604">
    <property type="component" value="Linkage group LG6"/>
</dbReference>
<evidence type="ECO:0000313" key="8">
    <source>
        <dbReference type="RefSeq" id="XP_011080898.1"/>
    </source>
</evidence>
<dbReference type="GO" id="GO:0016020">
    <property type="term" value="C:membrane"/>
    <property type="evidence" value="ECO:0007669"/>
    <property type="project" value="UniProtKB-SubCell"/>
</dbReference>
<keyword evidence="3 5" id="KW-1133">Transmembrane helix</keyword>
<dbReference type="OrthoDB" id="764273at2759"/>
<protein>
    <submittedName>
        <fullName evidence="8">Uncharacterized protein LOC105164048</fullName>
    </submittedName>
</protein>
<proteinExistence type="predicted"/>
<dbReference type="InterPro" id="IPR044839">
    <property type="entry name" value="NDR1-like"/>
</dbReference>
<dbReference type="GO" id="GO:0098542">
    <property type="term" value="P:defense response to other organism"/>
    <property type="evidence" value="ECO:0007669"/>
    <property type="project" value="InterPro"/>
</dbReference>
<keyword evidence="2 5" id="KW-0812">Transmembrane</keyword>
<feature type="domain" description="Late embryogenesis abundant protein LEA-2 subgroup" evidence="6">
    <location>
        <begin position="105"/>
        <end position="204"/>
    </location>
</feature>
<dbReference type="PANTHER" id="PTHR31234">
    <property type="entry name" value="LATE EMBRYOGENESIS ABUNDANT (LEA) HYDROXYPROLINE-RICH GLYCOPROTEIN FAMILY"/>
    <property type="match status" value="1"/>
</dbReference>
<dbReference type="GeneID" id="105164048"/>
<keyword evidence="4 5" id="KW-0472">Membrane</keyword>
<evidence type="ECO:0000256" key="5">
    <source>
        <dbReference type="SAM" id="Phobius"/>
    </source>
</evidence>
<feature type="transmembrane region" description="Helical" evidence="5">
    <location>
        <begin position="43"/>
        <end position="66"/>
    </location>
</feature>
<keyword evidence="7" id="KW-1185">Reference proteome</keyword>
<dbReference type="InterPro" id="IPR004864">
    <property type="entry name" value="LEA_2"/>
</dbReference>
<dbReference type="InParanoid" id="A0A6I9T9B9"/>
<reference evidence="8" key="1">
    <citation type="submission" date="2025-08" db="UniProtKB">
        <authorList>
            <consortium name="RefSeq"/>
        </authorList>
    </citation>
    <scope>IDENTIFICATION</scope>
</reference>
<organism evidence="7 8">
    <name type="scientific">Sesamum indicum</name>
    <name type="common">Oriental sesame</name>
    <name type="synonym">Sesamum orientale</name>
    <dbReference type="NCBI Taxonomy" id="4182"/>
    <lineage>
        <taxon>Eukaryota</taxon>
        <taxon>Viridiplantae</taxon>
        <taxon>Streptophyta</taxon>
        <taxon>Embryophyta</taxon>
        <taxon>Tracheophyta</taxon>
        <taxon>Spermatophyta</taxon>
        <taxon>Magnoliopsida</taxon>
        <taxon>eudicotyledons</taxon>
        <taxon>Gunneridae</taxon>
        <taxon>Pentapetalae</taxon>
        <taxon>asterids</taxon>
        <taxon>lamiids</taxon>
        <taxon>Lamiales</taxon>
        <taxon>Pedaliaceae</taxon>
        <taxon>Sesamum</taxon>
    </lineage>
</organism>
<dbReference type="Pfam" id="PF03168">
    <property type="entry name" value="LEA_2"/>
    <property type="match status" value="1"/>
</dbReference>
<dbReference type="PANTHER" id="PTHR31234:SF65">
    <property type="entry name" value="LATE EMBRYOGENESIS ABUNDANT PROTEIN, LEA_2 SUBGROUP"/>
    <property type="match status" value="1"/>
</dbReference>
<comment type="subcellular location">
    <subcellularLocation>
        <location evidence="1">Membrane</location>
        <topology evidence="1">Single-pass membrane protein</topology>
    </subcellularLocation>
</comment>
<evidence type="ECO:0000256" key="2">
    <source>
        <dbReference type="ARBA" id="ARBA00022692"/>
    </source>
</evidence>
<evidence type="ECO:0000256" key="4">
    <source>
        <dbReference type="ARBA" id="ARBA00023136"/>
    </source>
</evidence>
<name>A0A6I9T9B9_SESIN</name>
<sequence length="225" mass="24948">MAEKKEQVKPLAPAAYRINIHDDHAASVPLEFGTRRHRKCIRCCGCSAAVLLILAVMIIILMFTVFHVKDPDMKMNSVKVDGLSLLYSNNTGFHPGLNLTFVADVSIKNPNVASFKFDNTTTFVFYDGAVVGEVKSPAGQARARRTLRMNVTIDVAVEKVVGVGRFKSDFEAGIFPVSTYTRISGKVRITDMIKRSVVVKMNCTMNVNMSSQGVEDRNCRRRVSL</sequence>
<dbReference type="RefSeq" id="XP_011080898.1">
    <property type="nucleotide sequence ID" value="XM_011082596.2"/>
</dbReference>
<gene>
    <name evidence="8" type="primary">LOC105164048</name>
</gene>
<evidence type="ECO:0000256" key="3">
    <source>
        <dbReference type="ARBA" id="ARBA00022989"/>
    </source>
</evidence>
<dbReference type="Gramene" id="SIN_1015487.t">
    <property type="protein sequence ID" value="SIN_1015487.t.cds1"/>
    <property type="gene ID" value="SIN_1015487"/>
</dbReference>
<dbReference type="Gene3D" id="2.60.40.1820">
    <property type="match status" value="1"/>
</dbReference>
<dbReference type="SUPFAM" id="SSF117070">
    <property type="entry name" value="LEA14-like"/>
    <property type="match status" value="1"/>
</dbReference>
<accession>A0A6I9T9B9</accession>